<keyword evidence="1" id="KW-0677">Repeat</keyword>
<organism evidence="4 5">
    <name type="scientific">Populus alba x Populus x berolinensis</name>
    <dbReference type="NCBI Taxonomy" id="444605"/>
    <lineage>
        <taxon>Eukaryota</taxon>
        <taxon>Viridiplantae</taxon>
        <taxon>Streptophyta</taxon>
        <taxon>Embryophyta</taxon>
        <taxon>Tracheophyta</taxon>
        <taxon>Spermatophyta</taxon>
        <taxon>Magnoliopsida</taxon>
        <taxon>eudicotyledons</taxon>
        <taxon>Gunneridae</taxon>
        <taxon>Pentapetalae</taxon>
        <taxon>rosids</taxon>
        <taxon>fabids</taxon>
        <taxon>Malpighiales</taxon>
        <taxon>Salicaceae</taxon>
        <taxon>Saliceae</taxon>
        <taxon>Populus</taxon>
    </lineage>
</organism>
<dbReference type="PROSITE" id="PS51375">
    <property type="entry name" value="PPR"/>
    <property type="match status" value="1"/>
</dbReference>
<accession>A0AAD6R8I2</accession>
<dbReference type="PANTHER" id="PTHR37381">
    <property type="entry name" value="PENTATRICOPEPTIDE REPEAT (PPR) SUPERFAMILY PROTEIN"/>
    <property type="match status" value="1"/>
</dbReference>
<dbReference type="AlphaFoldDB" id="A0AAD6R8I2"/>
<evidence type="ECO:0000313" key="4">
    <source>
        <dbReference type="EMBL" id="KAJ7004246.1"/>
    </source>
</evidence>
<feature type="region of interest" description="Disordered" evidence="3">
    <location>
        <begin position="262"/>
        <end position="286"/>
    </location>
</feature>
<protein>
    <submittedName>
        <fullName evidence="4">Uncharacterized protein</fullName>
    </submittedName>
</protein>
<feature type="repeat" description="PPR" evidence="2">
    <location>
        <begin position="487"/>
        <end position="521"/>
    </location>
</feature>
<dbReference type="InterPro" id="IPR011990">
    <property type="entry name" value="TPR-like_helical_dom_sf"/>
</dbReference>
<evidence type="ECO:0000256" key="3">
    <source>
        <dbReference type="SAM" id="MobiDB-lite"/>
    </source>
</evidence>
<dbReference type="PANTHER" id="PTHR37381:SF1">
    <property type="entry name" value="PENTATRICOPEPTIDE REPEAT (PPR) SUPERFAMILY PROTEIN"/>
    <property type="match status" value="1"/>
</dbReference>
<proteinExistence type="predicted"/>
<keyword evidence="5" id="KW-1185">Reference proteome</keyword>
<evidence type="ECO:0000256" key="2">
    <source>
        <dbReference type="PROSITE-ProRule" id="PRU00708"/>
    </source>
</evidence>
<evidence type="ECO:0000313" key="5">
    <source>
        <dbReference type="Proteomes" id="UP001164929"/>
    </source>
</evidence>
<comment type="caution">
    <text evidence="4">The sequence shown here is derived from an EMBL/GenBank/DDBJ whole genome shotgun (WGS) entry which is preliminary data.</text>
</comment>
<reference evidence="4" key="1">
    <citation type="journal article" date="2023" name="Mol. Ecol. Resour.">
        <title>Chromosome-level genome assembly of a triploid poplar Populus alba 'Berolinensis'.</title>
        <authorList>
            <person name="Chen S."/>
            <person name="Yu Y."/>
            <person name="Wang X."/>
            <person name="Wang S."/>
            <person name="Zhang T."/>
            <person name="Zhou Y."/>
            <person name="He R."/>
            <person name="Meng N."/>
            <person name="Wang Y."/>
            <person name="Liu W."/>
            <person name="Liu Z."/>
            <person name="Liu J."/>
            <person name="Guo Q."/>
            <person name="Huang H."/>
            <person name="Sederoff R.R."/>
            <person name="Wang G."/>
            <person name="Qu G."/>
            <person name="Chen S."/>
        </authorList>
    </citation>
    <scope>NUCLEOTIDE SEQUENCE</scope>
    <source>
        <strain evidence="4">SC-2020</strain>
    </source>
</reference>
<evidence type="ECO:0000256" key="1">
    <source>
        <dbReference type="ARBA" id="ARBA00022737"/>
    </source>
</evidence>
<gene>
    <name evidence="4" type="ORF">NC653_009201</name>
</gene>
<dbReference type="Gene3D" id="1.25.40.10">
    <property type="entry name" value="Tetratricopeptide repeat domain"/>
    <property type="match status" value="1"/>
</dbReference>
<dbReference type="EMBL" id="JAQIZT010000003">
    <property type="protein sequence ID" value="KAJ7004246.1"/>
    <property type="molecule type" value="Genomic_DNA"/>
</dbReference>
<dbReference type="Proteomes" id="UP001164929">
    <property type="component" value="Chromosome 3"/>
</dbReference>
<dbReference type="InterPro" id="IPR002885">
    <property type="entry name" value="PPR_rpt"/>
</dbReference>
<name>A0AAD6R8I2_9ROSI</name>
<sequence>MLKCYMMAIKPLTHDEIANTEKKLDMPLDDIVKMSKNTAKPKKQQRAPIKNQKMFNNPAHEKALKMQRYMDSRPLVRQAALAQRRSNFQRNQFPPTSEAARKAAVARFRNRSFGRNFMANANSARNPNRVSLSMAIKPLTHDEIANTEKKLDMPLDDIVKMSKNTAKPKKQQRAPKMFNNPAHEKALKMQRYMDSRPLVRQAALAQRRSNFQRNQFPPTSEAARKAAVARFRNRSFGRNFMANANSARAGGFTVQRRAANGGFAMKSPPRPNQQQQQGDGGAKQRPQTLDSLFANMKEQRMKVFSRQNKVIQHNGGGRRPRVPWARVNLGSSSCLSLLFSHSPPPVSKLFPKPNYTTTATLISLVFSFNKTTPFLSTSRTPSLKPLPFSLSQSDNEIVDNTNSVLSLNEESLSRVSAAKDANEALQIIAEITNRSNGLVSVTDCCGIIAAAIDRCNADLALSVFYAMRSSFDQGDAEIERWKWSRPDVSVYTSLVQGLAAALKVSDALKMIDYICRIGVSPSEEVPFGKVVRCPTCMIAVAVAQPQHGIQIASCAKCRYQYELVSGDITSIDSEAISMDLPAWERGLRFLQIMKQSIPAAVHSIVVQTPSGMARTQRFATETVDLPAQEGERVTISSAAPSNIYRNVGPLNLVQRRPMYTLENLCA</sequence>